<dbReference type="PROSITE" id="PS50021">
    <property type="entry name" value="CH"/>
    <property type="match status" value="1"/>
</dbReference>
<evidence type="ECO:0000256" key="4">
    <source>
        <dbReference type="ARBA" id="ARBA00022860"/>
    </source>
</evidence>
<feature type="region of interest" description="Disordered" evidence="5">
    <location>
        <begin position="122"/>
        <end position="142"/>
    </location>
</feature>
<dbReference type="InterPro" id="IPR051185">
    <property type="entry name" value="ASPM"/>
</dbReference>
<dbReference type="AlphaFoldDB" id="A0AAV9DR15"/>
<dbReference type="InterPro" id="IPR036872">
    <property type="entry name" value="CH_dom_sf"/>
</dbReference>
<dbReference type="GO" id="GO:0051295">
    <property type="term" value="P:establishment of meiotic spindle localization"/>
    <property type="evidence" value="ECO:0007669"/>
    <property type="project" value="TreeGrafter"/>
</dbReference>
<accession>A0AAV9DR15</accession>
<dbReference type="PROSITE" id="PS50096">
    <property type="entry name" value="IQ"/>
    <property type="match status" value="2"/>
</dbReference>
<dbReference type="SMART" id="SM00015">
    <property type="entry name" value="IQ"/>
    <property type="match status" value="3"/>
</dbReference>
<dbReference type="Proteomes" id="UP001180020">
    <property type="component" value="Unassembled WGS sequence"/>
</dbReference>
<reference evidence="7" key="2">
    <citation type="submission" date="2023-06" db="EMBL/GenBank/DDBJ databases">
        <authorList>
            <person name="Ma L."/>
            <person name="Liu K.-W."/>
            <person name="Li Z."/>
            <person name="Hsiao Y.-Y."/>
            <person name="Qi Y."/>
            <person name="Fu T."/>
            <person name="Tang G."/>
            <person name="Zhang D."/>
            <person name="Sun W.-H."/>
            <person name="Liu D.-K."/>
            <person name="Li Y."/>
            <person name="Chen G.-Z."/>
            <person name="Liu X.-D."/>
            <person name="Liao X.-Y."/>
            <person name="Jiang Y.-T."/>
            <person name="Yu X."/>
            <person name="Hao Y."/>
            <person name="Huang J."/>
            <person name="Zhao X.-W."/>
            <person name="Ke S."/>
            <person name="Chen Y.-Y."/>
            <person name="Wu W.-L."/>
            <person name="Hsu J.-L."/>
            <person name="Lin Y.-F."/>
            <person name="Huang M.-D."/>
            <person name="Li C.-Y."/>
            <person name="Huang L."/>
            <person name="Wang Z.-W."/>
            <person name="Zhao X."/>
            <person name="Zhong W.-Y."/>
            <person name="Peng D.-H."/>
            <person name="Ahmad S."/>
            <person name="Lan S."/>
            <person name="Zhang J.-S."/>
            <person name="Tsai W.-C."/>
            <person name="Van De Peer Y."/>
            <person name="Liu Z.-J."/>
        </authorList>
    </citation>
    <scope>NUCLEOTIDE SEQUENCE</scope>
    <source>
        <strain evidence="7">CP</strain>
        <tissue evidence="7">Leaves</tissue>
    </source>
</reference>
<protein>
    <recommendedName>
        <fullName evidence="6">Calponin-homology (CH) domain-containing protein</fullName>
    </recommendedName>
</protein>
<comment type="subcellular location">
    <subcellularLocation>
        <location evidence="1">Cytoplasm</location>
    </subcellularLocation>
</comment>
<feature type="domain" description="Calponin-homology (CH)" evidence="6">
    <location>
        <begin position="305"/>
        <end position="427"/>
    </location>
</feature>
<organism evidence="7 8">
    <name type="scientific">Acorus calamus</name>
    <name type="common">Sweet flag</name>
    <dbReference type="NCBI Taxonomy" id="4465"/>
    <lineage>
        <taxon>Eukaryota</taxon>
        <taxon>Viridiplantae</taxon>
        <taxon>Streptophyta</taxon>
        <taxon>Embryophyta</taxon>
        <taxon>Tracheophyta</taxon>
        <taxon>Spermatophyta</taxon>
        <taxon>Magnoliopsida</taxon>
        <taxon>Liliopsida</taxon>
        <taxon>Acoraceae</taxon>
        <taxon>Acorus</taxon>
    </lineage>
</organism>
<dbReference type="GO" id="GO:0000922">
    <property type="term" value="C:spindle pole"/>
    <property type="evidence" value="ECO:0007669"/>
    <property type="project" value="TreeGrafter"/>
</dbReference>
<evidence type="ECO:0000256" key="2">
    <source>
        <dbReference type="ARBA" id="ARBA00022490"/>
    </source>
</evidence>
<dbReference type="InterPro" id="IPR000048">
    <property type="entry name" value="IQ_motif_EF-hand-BS"/>
</dbReference>
<name>A0AAV9DR15_ACOCL</name>
<evidence type="ECO:0000256" key="5">
    <source>
        <dbReference type="SAM" id="MobiDB-lite"/>
    </source>
</evidence>
<keyword evidence="3" id="KW-0677">Repeat</keyword>
<proteinExistence type="predicted"/>
<evidence type="ECO:0000256" key="3">
    <source>
        <dbReference type="ARBA" id="ARBA00022737"/>
    </source>
</evidence>
<dbReference type="SUPFAM" id="SSF47576">
    <property type="entry name" value="Calponin-homology domain, CH-domain"/>
    <property type="match status" value="1"/>
</dbReference>
<dbReference type="PANTHER" id="PTHR22706">
    <property type="entry name" value="ASSEMBLY FACTOR FOR SPINDLE MICROTUBULES"/>
    <property type="match status" value="1"/>
</dbReference>
<gene>
    <name evidence="7" type="ORF">QJS10_CPB11g01307</name>
</gene>
<dbReference type="GO" id="GO:0005516">
    <property type="term" value="F:calmodulin binding"/>
    <property type="evidence" value="ECO:0007669"/>
    <property type="project" value="UniProtKB-KW"/>
</dbReference>
<dbReference type="GO" id="GO:0005737">
    <property type="term" value="C:cytoplasm"/>
    <property type="evidence" value="ECO:0007669"/>
    <property type="project" value="UniProtKB-SubCell"/>
</dbReference>
<dbReference type="InterPro" id="IPR001715">
    <property type="entry name" value="CH_dom"/>
</dbReference>
<evidence type="ECO:0000259" key="6">
    <source>
        <dbReference type="PROSITE" id="PS50021"/>
    </source>
</evidence>
<dbReference type="Gene3D" id="1.20.5.190">
    <property type="match status" value="2"/>
</dbReference>
<dbReference type="GO" id="GO:0000278">
    <property type="term" value="P:mitotic cell cycle"/>
    <property type="evidence" value="ECO:0007669"/>
    <property type="project" value="TreeGrafter"/>
</dbReference>
<dbReference type="Gene3D" id="1.10.418.10">
    <property type="entry name" value="Calponin-like domain"/>
    <property type="match status" value="2"/>
</dbReference>
<feature type="region of interest" description="Disordered" evidence="5">
    <location>
        <begin position="25"/>
        <end position="54"/>
    </location>
</feature>
<reference evidence="7" key="1">
    <citation type="journal article" date="2023" name="Nat. Commun.">
        <title>Diploid and tetraploid genomes of Acorus and the evolution of monocots.</title>
        <authorList>
            <person name="Ma L."/>
            <person name="Liu K.W."/>
            <person name="Li Z."/>
            <person name="Hsiao Y.Y."/>
            <person name="Qi Y."/>
            <person name="Fu T."/>
            <person name="Tang G.D."/>
            <person name="Zhang D."/>
            <person name="Sun W.H."/>
            <person name="Liu D.K."/>
            <person name="Li Y."/>
            <person name="Chen G.Z."/>
            <person name="Liu X.D."/>
            <person name="Liao X.Y."/>
            <person name="Jiang Y.T."/>
            <person name="Yu X."/>
            <person name="Hao Y."/>
            <person name="Huang J."/>
            <person name="Zhao X.W."/>
            <person name="Ke S."/>
            <person name="Chen Y.Y."/>
            <person name="Wu W.L."/>
            <person name="Hsu J.L."/>
            <person name="Lin Y.F."/>
            <person name="Huang M.D."/>
            <person name="Li C.Y."/>
            <person name="Huang L."/>
            <person name="Wang Z.W."/>
            <person name="Zhao X."/>
            <person name="Zhong W.Y."/>
            <person name="Peng D.H."/>
            <person name="Ahmad S."/>
            <person name="Lan S."/>
            <person name="Zhang J.S."/>
            <person name="Tsai W.C."/>
            <person name="Van de Peer Y."/>
            <person name="Liu Z.J."/>
        </authorList>
    </citation>
    <scope>NUCLEOTIDE SEQUENCE</scope>
    <source>
        <strain evidence="7">CP</strain>
    </source>
</reference>
<keyword evidence="8" id="KW-1185">Reference proteome</keyword>
<dbReference type="Pfam" id="PF00612">
    <property type="entry name" value="IQ"/>
    <property type="match status" value="2"/>
</dbReference>
<keyword evidence="2" id="KW-0963">Cytoplasm</keyword>
<comment type="caution">
    <text evidence="7">The sequence shown here is derived from an EMBL/GenBank/DDBJ whole genome shotgun (WGS) entry which is preliminary data.</text>
</comment>
<sequence length="893" mass="101044">MTPKPSFANPTAVPHSPLPLFFTASKNTSSSTAATPTSAFRRRHPSAVVPPSASRCVKAARRHKAFEVEQSRSSRKARMRRERALKSFARSMTAWLNFLLENPRLCGCEVSVWSGGGGSEGLSVGLSPKGKREGSRQGGGRVRVDRAWRSPKRQRGVDHVAVRSAPFLLLWESLRDVCSFEDLKQRMGGYLDERNCEEVFSMMSQVAKNIDEGRLKMKGCCPIVTDLALKKKATRVLMCYTRKWLRIGLYIVFGGESLLLKEDRTSEQDDLLLKMIIERQFFSHIGLAKSYSYNKLVEEFLSEVMHGEGDLLSHLAIVGYKVTHQQLPLAEYNFSITSLFEDLQDGLRLCRAIQLLQSDASIVSKLMAPSDNSKKSLHNCGVAMQYLKKAGVSLLDKDGVIIVAEDILNGDKELTLSILWNMFVYLQIPLLINKTLLVDEIASIKGCDMDSKYDANNYLDTLLVWIQAIGEKFGVMVDDFSSMVDGKALKCLVDYYFGDELHGCNIFEHEDENKHECAITSLTAIENTAATAPIRNFVLAQKVAKVLGSYPEILQIGDILELDETFDERSVIILLVFLVAQLVGRKDLDQINIYKLMGFKSRTPSLRCSSTSHSPHRSGISLLNIQSWTETITQNLDHLEVQKILENINAKERAARVIQCHYRGFIERRKFLKVKASTLFLQIVTRAWFIGRSKIASNKVDIVLFSHRLSFEHQVIFTRYLQFITERYSFLRIQKSVLLIQRATRRWMTQNHMQKAALLSEEKLVNAATTLQSYIRGCMARSRYNITASQIQKIGLQVILKGVAIRLLPLEQDKDDGYFISCELLKKLCMTRKGIEVVRGSQAFLKRIHAHAEDLKRKANNQRRPCRQLAFSTPTVNTVETLARSPAPKGRSW</sequence>
<keyword evidence="4" id="KW-0112">Calmodulin-binding</keyword>
<dbReference type="PANTHER" id="PTHR22706:SF1">
    <property type="entry name" value="ASSEMBLY FACTOR FOR SPINDLE MICROTUBULES"/>
    <property type="match status" value="1"/>
</dbReference>
<evidence type="ECO:0000313" key="8">
    <source>
        <dbReference type="Proteomes" id="UP001180020"/>
    </source>
</evidence>
<feature type="compositionally biased region" description="Low complexity" evidence="5">
    <location>
        <begin position="25"/>
        <end position="39"/>
    </location>
</feature>
<dbReference type="CDD" id="cd21223">
    <property type="entry name" value="CH_ASPM_rpt1"/>
    <property type="match status" value="1"/>
</dbReference>
<dbReference type="Pfam" id="PF00307">
    <property type="entry name" value="CH"/>
    <property type="match status" value="1"/>
</dbReference>
<evidence type="ECO:0000313" key="7">
    <source>
        <dbReference type="EMBL" id="KAK1303643.1"/>
    </source>
</evidence>
<dbReference type="GO" id="GO:0007051">
    <property type="term" value="P:spindle organization"/>
    <property type="evidence" value="ECO:0007669"/>
    <property type="project" value="TreeGrafter"/>
</dbReference>
<evidence type="ECO:0000256" key="1">
    <source>
        <dbReference type="ARBA" id="ARBA00004496"/>
    </source>
</evidence>
<dbReference type="EMBL" id="JAUJYO010000011">
    <property type="protein sequence ID" value="KAK1303643.1"/>
    <property type="molecule type" value="Genomic_DNA"/>
</dbReference>